<dbReference type="KEGG" id="psco:LY89DRAFT_734189"/>
<dbReference type="GeneID" id="28829614"/>
<dbReference type="AlphaFoldDB" id="A0A194XBS5"/>
<organism evidence="1 2">
    <name type="scientific">Mollisia scopiformis</name>
    <name type="common">Conifer needle endophyte fungus</name>
    <name type="synonym">Phialocephala scopiformis</name>
    <dbReference type="NCBI Taxonomy" id="149040"/>
    <lineage>
        <taxon>Eukaryota</taxon>
        <taxon>Fungi</taxon>
        <taxon>Dikarya</taxon>
        <taxon>Ascomycota</taxon>
        <taxon>Pezizomycotina</taxon>
        <taxon>Leotiomycetes</taxon>
        <taxon>Helotiales</taxon>
        <taxon>Mollisiaceae</taxon>
        <taxon>Mollisia</taxon>
    </lineage>
</organism>
<dbReference type="InParanoid" id="A0A194XBS5"/>
<evidence type="ECO:0000313" key="2">
    <source>
        <dbReference type="Proteomes" id="UP000070700"/>
    </source>
</evidence>
<evidence type="ECO:0000313" key="1">
    <source>
        <dbReference type="EMBL" id="KUJ17207.1"/>
    </source>
</evidence>
<reference evidence="1 2" key="1">
    <citation type="submission" date="2015-10" db="EMBL/GenBank/DDBJ databases">
        <title>Full genome of DAOMC 229536 Phialocephala scopiformis, a fungal endophyte of spruce producing the potent anti-insectan compound rugulosin.</title>
        <authorList>
            <consortium name="DOE Joint Genome Institute"/>
            <person name="Walker A.K."/>
            <person name="Frasz S.L."/>
            <person name="Seifert K.A."/>
            <person name="Miller J.D."/>
            <person name="Mondo S.J."/>
            <person name="Labutti K."/>
            <person name="Lipzen A."/>
            <person name="Dockter R."/>
            <person name="Kennedy M."/>
            <person name="Grigoriev I.V."/>
            <person name="Spatafora J.W."/>
        </authorList>
    </citation>
    <scope>NUCLEOTIDE SEQUENCE [LARGE SCALE GENOMIC DNA]</scope>
    <source>
        <strain evidence="1 2">CBS 120377</strain>
    </source>
</reference>
<dbReference type="EMBL" id="KQ947415">
    <property type="protein sequence ID" value="KUJ17207.1"/>
    <property type="molecule type" value="Genomic_DNA"/>
</dbReference>
<gene>
    <name evidence="1" type="ORF">LY89DRAFT_734189</name>
</gene>
<accession>A0A194XBS5</accession>
<proteinExistence type="predicted"/>
<sequence length="89" mass="9893">MDSGLLPVLTSIALVLATFKFLAACQHRREKEARWNDVMASVEPLTCTLLVIAKVVVLAASFRQNEKFDTIALSAAARVLAIYQWWVSN</sequence>
<dbReference type="Proteomes" id="UP000070700">
    <property type="component" value="Unassembled WGS sequence"/>
</dbReference>
<name>A0A194XBS5_MOLSC</name>
<dbReference type="RefSeq" id="XP_018071562.1">
    <property type="nucleotide sequence ID" value="XM_018219888.1"/>
</dbReference>
<keyword evidence="2" id="KW-1185">Reference proteome</keyword>
<protein>
    <submittedName>
        <fullName evidence="1">Uncharacterized protein</fullName>
    </submittedName>
</protein>